<accession>A0A1U7HH60</accession>
<dbReference type="OrthoDB" id="422458at2"/>
<evidence type="ECO:0000313" key="1">
    <source>
        <dbReference type="EMBL" id="OKH22868.1"/>
    </source>
</evidence>
<evidence type="ECO:0000313" key="2">
    <source>
        <dbReference type="Proteomes" id="UP000185984"/>
    </source>
</evidence>
<reference evidence="1 2" key="1">
    <citation type="submission" date="2016-11" db="EMBL/GenBank/DDBJ databases">
        <title>Draft Genome Sequences of Nine Cyanobacterial Strains from Diverse Habitats.</title>
        <authorList>
            <person name="Zhu T."/>
            <person name="Hou S."/>
            <person name="Lu X."/>
            <person name="Hess W.R."/>
        </authorList>
    </citation>
    <scope>NUCLEOTIDE SEQUENCE [LARGE SCALE GENOMIC DNA]</scope>
    <source>
        <strain evidence="1 2">5.2 s.c.1</strain>
    </source>
</reference>
<comment type="caution">
    <text evidence="1">The sequence shown here is derived from an EMBL/GenBank/DDBJ whole genome shotgun (WGS) entry which is preliminary data.</text>
</comment>
<protein>
    <submittedName>
        <fullName evidence="1">Uncharacterized protein</fullName>
    </submittedName>
</protein>
<keyword evidence="2" id="KW-1185">Reference proteome</keyword>
<name>A0A1U7HH60_9CHRO</name>
<dbReference type="AlphaFoldDB" id="A0A1U7HH60"/>
<dbReference type="Proteomes" id="UP000185984">
    <property type="component" value="Unassembled WGS sequence"/>
</dbReference>
<dbReference type="STRING" id="247279.NIES1031_19075"/>
<proteinExistence type="predicted"/>
<organism evidence="1 2">
    <name type="scientific">Chroogloeocystis siderophila 5.2 s.c.1</name>
    <dbReference type="NCBI Taxonomy" id="247279"/>
    <lineage>
        <taxon>Bacteria</taxon>
        <taxon>Bacillati</taxon>
        <taxon>Cyanobacteriota</taxon>
        <taxon>Cyanophyceae</taxon>
        <taxon>Oscillatoriophycideae</taxon>
        <taxon>Chroococcales</taxon>
        <taxon>Chroococcaceae</taxon>
        <taxon>Chroogloeocystis</taxon>
    </lineage>
</organism>
<dbReference type="EMBL" id="MRCC01000018">
    <property type="protein sequence ID" value="OKH22868.1"/>
    <property type="molecule type" value="Genomic_DNA"/>
</dbReference>
<sequence length="193" mass="21175">MKVYKLLSLCRLSLQVPLASLLLGMGMFTSEVTSGTYLAIATLSPNHSLTKVLDKDTFQALRGKLPQKDGVYLYGRAPQPQQLGQEYMVFELHQGKVTGAFYLPYSEFSCFAGNIDSGELALMVANAPSVEEESVTPHSPQQIAAAGNKPQIGEEVNAIAYPYAVALQEYYQLPEVSDSDHQILQACKNHYPN</sequence>
<dbReference type="RefSeq" id="WP_084544402.1">
    <property type="nucleotide sequence ID" value="NZ_MRCC01000018.1"/>
</dbReference>
<gene>
    <name evidence="1" type="ORF">NIES1031_19075</name>
</gene>